<protein>
    <submittedName>
        <fullName evidence="2">Pco062200b</fullName>
    </submittedName>
</protein>
<accession>A0A0A9FLH0</accession>
<feature type="chain" id="PRO_5002044561" evidence="1">
    <location>
        <begin position="20"/>
        <end position="55"/>
    </location>
</feature>
<keyword evidence="1" id="KW-0732">Signal</keyword>
<name>A0A0A9FLH0_ARUDO</name>
<reference evidence="2" key="2">
    <citation type="journal article" date="2015" name="Data Brief">
        <title>Shoot transcriptome of the giant reed, Arundo donax.</title>
        <authorList>
            <person name="Barrero R.A."/>
            <person name="Guerrero F.D."/>
            <person name="Moolhuijzen P."/>
            <person name="Goolsby J.A."/>
            <person name="Tidwell J."/>
            <person name="Bellgard S.E."/>
            <person name="Bellgard M.I."/>
        </authorList>
    </citation>
    <scope>NUCLEOTIDE SEQUENCE</scope>
    <source>
        <tissue evidence="2">Shoot tissue taken approximately 20 cm above the soil surface</tissue>
    </source>
</reference>
<proteinExistence type="predicted"/>
<evidence type="ECO:0000256" key="1">
    <source>
        <dbReference type="SAM" id="SignalP"/>
    </source>
</evidence>
<reference evidence="2" key="1">
    <citation type="submission" date="2014-09" db="EMBL/GenBank/DDBJ databases">
        <authorList>
            <person name="Magalhaes I.L.F."/>
            <person name="Oliveira U."/>
            <person name="Santos F.R."/>
            <person name="Vidigal T.H.D.A."/>
            <person name="Brescovit A.D."/>
            <person name="Santos A.J."/>
        </authorList>
    </citation>
    <scope>NUCLEOTIDE SEQUENCE</scope>
    <source>
        <tissue evidence="2">Shoot tissue taken approximately 20 cm above the soil surface</tissue>
    </source>
</reference>
<dbReference type="EMBL" id="GBRH01184036">
    <property type="protein sequence ID" value="JAE13860.1"/>
    <property type="molecule type" value="Transcribed_RNA"/>
</dbReference>
<sequence length="55" mass="6009">MGPASARRLWALGFVLAAARPWAERGTAMAAPKERIGGWDWDGKRLAMGAWVLVE</sequence>
<feature type="signal peptide" evidence="1">
    <location>
        <begin position="1"/>
        <end position="19"/>
    </location>
</feature>
<dbReference type="AlphaFoldDB" id="A0A0A9FLH0"/>
<evidence type="ECO:0000313" key="2">
    <source>
        <dbReference type="EMBL" id="JAE13860.1"/>
    </source>
</evidence>
<organism evidence="2">
    <name type="scientific">Arundo donax</name>
    <name type="common">Giant reed</name>
    <name type="synonym">Donax arundinaceus</name>
    <dbReference type="NCBI Taxonomy" id="35708"/>
    <lineage>
        <taxon>Eukaryota</taxon>
        <taxon>Viridiplantae</taxon>
        <taxon>Streptophyta</taxon>
        <taxon>Embryophyta</taxon>
        <taxon>Tracheophyta</taxon>
        <taxon>Spermatophyta</taxon>
        <taxon>Magnoliopsida</taxon>
        <taxon>Liliopsida</taxon>
        <taxon>Poales</taxon>
        <taxon>Poaceae</taxon>
        <taxon>PACMAD clade</taxon>
        <taxon>Arundinoideae</taxon>
        <taxon>Arundineae</taxon>
        <taxon>Arundo</taxon>
    </lineage>
</organism>